<evidence type="ECO:0000313" key="2">
    <source>
        <dbReference type="Proteomes" id="UP001164539"/>
    </source>
</evidence>
<dbReference type="EMBL" id="CM051397">
    <property type="protein sequence ID" value="KAJ4720405.1"/>
    <property type="molecule type" value="Genomic_DNA"/>
</dbReference>
<organism evidence="1 2">
    <name type="scientific">Melia azedarach</name>
    <name type="common">Chinaberry tree</name>
    <dbReference type="NCBI Taxonomy" id="155640"/>
    <lineage>
        <taxon>Eukaryota</taxon>
        <taxon>Viridiplantae</taxon>
        <taxon>Streptophyta</taxon>
        <taxon>Embryophyta</taxon>
        <taxon>Tracheophyta</taxon>
        <taxon>Spermatophyta</taxon>
        <taxon>Magnoliopsida</taxon>
        <taxon>eudicotyledons</taxon>
        <taxon>Gunneridae</taxon>
        <taxon>Pentapetalae</taxon>
        <taxon>rosids</taxon>
        <taxon>malvids</taxon>
        <taxon>Sapindales</taxon>
        <taxon>Meliaceae</taxon>
        <taxon>Melia</taxon>
    </lineage>
</organism>
<accession>A0ACC1YCR6</accession>
<comment type="caution">
    <text evidence="1">The sequence shown here is derived from an EMBL/GenBank/DDBJ whole genome shotgun (WGS) entry which is preliminary data.</text>
</comment>
<proteinExistence type="predicted"/>
<protein>
    <submittedName>
        <fullName evidence="1">Cytochrome P450</fullName>
    </submittedName>
</protein>
<keyword evidence="2" id="KW-1185">Reference proteome</keyword>
<dbReference type="Proteomes" id="UP001164539">
    <property type="component" value="Chromosome 4"/>
</dbReference>
<evidence type="ECO:0000313" key="1">
    <source>
        <dbReference type="EMBL" id="KAJ4720405.1"/>
    </source>
</evidence>
<name>A0ACC1YCR6_MELAZ</name>
<sequence length="515" mass="58380">MELQYFEFGPMKIVVSIAVVGFCGLLGFLYNELVMKPNTLREILKKQGIDGPRPSFLLGNIRELMKKPQNNNNDKRPIFHNVAAALYPCFGQWKKKYGELFVFSLGNKQIVCVNQADVVREITKHISLDLGKISTQRKEFGPLLGQGVLTSNGKSWAHQRKIIAPELYMDKVKGMMNLITESAITLIKSWKSKIEAEGGIADIKIDASISTFSADVISRACFGSNYSEGQQIFFKLRTLREIMSKKSLLLKIPGMRFLPTKSNICVWKLEKEIYNLILKVVKKRQEAAHEKDLLQTILQNAKRSNLTQKAVEKFIVDNCKTIYLAGYDTTAASASWCLMFLASDQQWQDRVRADVLEICGDRIPDVDMLPKMKQLTMVIQESLRLYPPVPLVTREALKDMKFNDVYIPKGVDIWVTILTLHTDPEIWGSDAYEFKPDRFANGIAGACKLPHLYMPFGYGPRVCLGQNLAMVELKLLLALILSNFSFSLSPNYTHSPVYRLLIEPERGVNLLVKNL</sequence>
<reference evidence="1 2" key="1">
    <citation type="journal article" date="2023" name="Science">
        <title>Complex scaffold remodeling in plant triterpene biosynthesis.</title>
        <authorList>
            <person name="De La Pena R."/>
            <person name="Hodgson H."/>
            <person name="Liu J.C."/>
            <person name="Stephenson M.J."/>
            <person name="Martin A.C."/>
            <person name="Owen C."/>
            <person name="Harkess A."/>
            <person name="Leebens-Mack J."/>
            <person name="Jimenez L.E."/>
            <person name="Osbourn A."/>
            <person name="Sattely E.S."/>
        </authorList>
    </citation>
    <scope>NUCLEOTIDE SEQUENCE [LARGE SCALE GENOMIC DNA]</scope>
    <source>
        <strain evidence="2">cv. JPN11</strain>
        <tissue evidence="1">Leaf</tissue>
    </source>
</reference>
<gene>
    <name evidence="1" type="ORF">OWV82_008237</name>
</gene>